<keyword evidence="11" id="KW-1185">Reference proteome</keyword>
<evidence type="ECO:0000256" key="9">
    <source>
        <dbReference type="RuleBase" id="RU000488"/>
    </source>
</evidence>
<dbReference type="GO" id="GO:0031966">
    <property type="term" value="C:mitochondrial membrane"/>
    <property type="evidence" value="ECO:0007669"/>
    <property type="project" value="UniProtKB-SubCell"/>
</dbReference>
<dbReference type="AlphaFoldDB" id="A0AAD5KAZ1"/>
<evidence type="ECO:0000256" key="7">
    <source>
        <dbReference type="ARBA" id="ARBA00023136"/>
    </source>
</evidence>
<sequence length="298" mass="32732">MEIGEDQYESLGSNATMTQNAIAGAFAGIGEHCLMYPIDAYKVLLKKNKVFTRVQVLHKPTAITLRKTWRGVYSVVMGAGPAHALHFATFEYCRARFANSKHDLVASGAAGACATFVHDALMTPFDVIKQRMQLASYHSVRECARQIYAAEGWTAFYISLPTTLSMSVPFQSIQFAMYDYASSLLNPSNTYDPKSHMLAGALAGVVASSITTPLDVIKTLLQTRGNATDPRIRHCSGFWEAAKLISERHGSAGFFRGFKPRVLTHMPSTAISWSVYEYFKWFLSSSSSTSSSSSNTTS</sequence>
<proteinExistence type="inferred from homology"/>
<feature type="repeat" description="Solcar" evidence="8">
    <location>
        <begin position="191"/>
        <end position="282"/>
    </location>
</feature>
<comment type="subcellular location">
    <subcellularLocation>
        <location evidence="1">Mitochondrion membrane</location>
        <topology evidence="1">Multi-pass membrane protein</topology>
    </subcellularLocation>
</comment>
<reference evidence="10" key="2">
    <citation type="submission" date="2023-02" db="EMBL/GenBank/DDBJ databases">
        <authorList>
            <consortium name="DOE Joint Genome Institute"/>
            <person name="Mondo S.J."/>
            <person name="Chang Y."/>
            <person name="Wang Y."/>
            <person name="Ahrendt S."/>
            <person name="Andreopoulos W."/>
            <person name="Barry K."/>
            <person name="Beard J."/>
            <person name="Benny G.L."/>
            <person name="Blankenship S."/>
            <person name="Bonito G."/>
            <person name="Cuomo C."/>
            <person name="Desiro A."/>
            <person name="Gervers K.A."/>
            <person name="Hundley H."/>
            <person name="Kuo A."/>
            <person name="LaButti K."/>
            <person name="Lang B.F."/>
            <person name="Lipzen A."/>
            <person name="O'Donnell K."/>
            <person name="Pangilinan J."/>
            <person name="Reynolds N."/>
            <person name="Sandor L."/>
            <person name="Smith M.W."/>
            <person name="Tsang A."/>
            <person name="Grigoriev I.V."/>
            <person name="Stajich J.E."/>
            <person name="Spatafora J.W."/>
        </authorList>
    </citation>
    <scope>NUCLEOTIDE SEQUENCE</scope>
    <source>
        <strain evidence="10">RSA 2281</strain>
    </source>
</reference>
<dbReference type="SUPFAM" id="SSF103506">
    <property type="entry name" value="Mitochondrial carrier"/>
    <property type="match status" value="1"/>
</dbReference>
<dbReference type="PANTHER" id="PTHR45758">
    <property type="entry name" value="MITOFERRIN-1-RELATED"/>
    <property type="match status" value="1"/>
</dbReference>
<dbReference type="Pfam" id="PF00153">
    <property type="entry name" value="Mito_carr"/>
    <property type="match status" value="3"/>
</dbReference>
<keyword evidence="3 9" id="KW-0813">Transport</keyword>
<keyword evidence="5" id="KW-1133">Transmembrane helix</keyword>
<evidence type="ECO:0000313" key="10">
    <source>
        <dbReference type="EMBL" id="KAI9264172.1"/>
    </source>
</evidence>
<keyword evidence="7 8" id="KW-0472">Membrane</keyword>
<dbReference type="InterPro" id="IPR023395">
    <property type="entry name" value="MCP_dom_sf"/>
</dbReference>
<organism evidence="10 11">
    <name type="scientific">Phascolomyces articulosus</name>
    <dbReference type="NCBI Taxonomy" id="60185"/>
    <lineage>
        <taxon>Eukaryota</taxon>
        <taxon>Fungi</taxon>
        <taxon>Fungi incertae sedis</taxon>
        <taxon>Mucoromycota</taxon>
        <taxon>Mucoromycotina</taxon>
        <taxon>Mucoromycetes</taxon>
        <taxon>Mucorales</taxon>
        <taxon>Lichtheimiaceae</taxon>
        <taxon>Phascolomyces</taxon>
    </lineage>
</organism>
<reference evidence="10" key="1">
    <citation type="journal article" date="2022" name="IScience">
        <title>Evolution of zygomycete secretomes and the origins of terrestrial fungal ecologies.</title>
        <authorList>
            <person name="Chang Y."/>
            <person name="Wang Y."/>
            <person name="Mondo S."/>
            <person name="Ahrendt S."/>
            <person name="Andreopoulos W."/>
            <person name="Barry K."/>
            <person name="Beard J."/>
            <person name="Benny G.L."/>
            <person name="Blankenship S."/>
            <person name="Bonito G."/>
            <person name="Cuomo C."/>
            <person name="Desiro A."/>
            <person name="Gervers K.A."/>
            <person name="Hundley H."/>
            <person name="Kuo A."/>
            <person name="LaButti K."/>
            <person name="Lang B.F."/>
            <person name="Lipzen A."/>
            <person name="O'Donnell K."/>
            <person name="Pangilinan J."/>
            <person name="Reynolds N."/>
            <person name="Sandor L."/>
            <person name="Smith M.E."/>
            <person name="Tsang A."/>
            <person name="Grigoriev I.V."/>
            <person name="Stajich J.E."/>
            <person name="Spatafora J.W."/>
        </authorList>
    </citation>
    <scope>NUCLEOTIDE SEQUENCE</scope>
    <source>
        <strain evidence="10">RSA 2281</strain>
    </source>
</reference>
<evidence type="ECO:0000256" key="4">
    <source>
        <dbReference type="ARBA" id="ARBA00022692"/>
    </source>
</evidence>
<accession>A0AAD5KAZ1</accession>
<evidence type="ECO:0000256" key="2">
    <source>
        <dbReference type="ARBA" id="ARBA00006375"/>
    </source>
</evidence>
<feature type="repeat" description="Solcar" evidence="8">
    <location>
        <begin position="15"/>
        <end position="96"/>
    </location>
</feature>
<dbReference type="Proteomes" id="UP001209540">
    <property type="component" value="Unassembled WGS sequence"/>
</dbReference>
<keyword evidence="4 8" id="KW-0812">Transmembrane</keyword>
<dbReference type="PANTHER" id="PTHR45758:SF4">
    <property type="entry name" value="MITOFERRIN-1"/>
    <property type="match status" value="1"/>
</dbReference>
<comment type="caution">
    <text evidence="10">The sequence shown here is derived from an EMBL/GenBank/DDBJ whole genome shotgun (WGS) entry which is preliminary data.</text>
</comment>
<name>A0AAD5KAZ1_9FUNG</name>
<dbReference type="Gene3D" id="1.50.40.10">
    <property type="entry name" value="Mitochondrial carrier domain"/>
    <property type="match status" value="2"/>
</dbReference>
<evidence type="ECO:0000313" key="11">
    <source>
        <dbReference type="Proteomes" id="UP001209540"/>
    </source>
</evidence>
<dbReference type="EMBL" id="JAIXMP010000012">
    <property type="protein sequence ID" value="KAI9264172.1"/>
    <property type="molecule type" value="Genomic_DNA"/>
</dbReference>
<dbReference type="InterPro" id="IPR018108">
    <property type="entry name" value="MCP_transmembrane"/>
</dbReference>
<evidence type="ECO:0000256" key="3">
    <source>
        <dbReference type="ARBA" id="ARBA00022448"/>
    </source>
</evidence>
<evidence type="ECO:0000256" key="6">
    <source>
        <dbReference type="ARBA" id="ARBA00023128"/>
    </source>
</evidence>
<gene>
    <name evidence="10" type="ORF">BDA99DRAFT_481384</name>
</gene>
<protein>
    <submittedName>
        <fullName evidence="10">Mitochondrial carrier domain-containing protein</fullName>
    </submittedName>
</protein>
<evidence type="ECO:0000256" key="5">
    <source>
        <dbReference type="ARBA" id="ARBA00022989"/>
    </source>
</evidence>
<feature type="repeat" description="Solcar" evidence="8">
    <location>
        <begin position="102"/>
        <end position="184"/>
    </location>
</feature>
<dbReference type="PROSITE" id="PS50920">
    <property type="entry name" value="SOLCAR"/>
    <property type="match status" value="3"/>
</dbReference>
<comment type="similarity">
    <text evidence="2 9">Belongs to the mitochondrial carrier (TC 2.A.29) family.</text>
</comment>
<dbReference type="GO" id="GO:0015093">
    <property type="term" value="F:ferrous iron transmembrane transporter activity"/>
    <property type="evidence" value="ECO:0007669"/>
    <property type="project" value="TreeGrafter"/>
</dbReference>
<dbReference type="GO" id="GO:0048250">
    <property type="term" value="P:iron import into the mitochondrion"/>
    <property type="evidence" value="ECO:0007669"/>
    <property type="project" value="TreeGrafter"/>
</dbReference>
<keyword evidence="6" id="KW-0496">Mitochondrion</keyword>
<evidence type="ECO:0000256" key="1">
    <source>
        <dbReference type="ARBA" id="ARBA00004225"/>
    </source>
</evidence>
<evidence type="ECO:0000256" key="8">
    <source>
        <dbReference type="PROSITE-ProRule" id="PRU00282"/>
    </source>
</evidence>